<evidence type="ECO:0000313" key="4">
    <source>
        <dbReference type="Proteomes" id="UP000054144"/>
    </source>
</evidence>
<feature type="compositionally biased region" description="Low complexity" evidence="1">
    <location>
        <begin position="147"/>
        <end position="162"/>
    </location>
</feature>
<feature type="region of interest" description="Disordered" evidence="1">
    <location>
        <begin position="127"/>
        <end position="191"/>
    </location>
</feature>
<organism evidence="3 4">
    <name type="scientific">Fistulina hepatica ATCC 64428</name>
    <dbReference type="NCBI Taxonomy" id="1128425"/>
    <lineage>
        <taxon>Eukaryota</taxon>
        <taxon>Fungi</taxon>
        <taxon>Dikarya</taxon>
        <taxon>Basidiomycota</taxon>
        <taxon>Agaricomycotina</taxon>
        <taxon>Agaricomycetes</taxon>
        <taxon>Agaricomycetidae</taxon>
        <taxon>Agaricales</taxon>
        <taxon>Fistulinaceae</taxon>
        <taxon>Fistulina</taxon>
    </lineage>
</organism>
<feature type="compositionally biased region" description="Low complexity" evidence="1">
    <location>
        <begin position="10"/>
        <end position="26"/>
    </location>
</feature>
<dbReference type="InterPro" id="IPR046522">
    <property type="entry name" value="DUF6699"/>
</dbReference>
<evidence type="ECO:0000313" key="3">
    <source>
        <dbReference type="EMBL" id="KIY48095.1"/>
    </source>
</evidence>
<proteinExistence type="predicted"/>
<dbReference type="OrthoDB" id="3242468at2759"/>
<sequence length="382" mass="41435">MTSILRSLFSSSSNSKSRRSSSASKNAKNENYVYLMPPPVPSGATPKAHKRSESCAPSTGSRVKATSPLQYSYLPSYPQTPMPSVVRPEAVPVYFPPRRAASHKHKSERPPAYPLCAPNGSFNSLYSTSSGYESSQPSHSRPRTPTNGNARSSSAGTSSSHRSVLKRSQPDSVPKVPKPHAHVSFQHPDHKDTLHMHPLLAHSSMSRAPISYDVKEAPSARTVVDHSTRQPLPSHTLLQPATDPPTYGTLVLHSDKLPWPVVVGSMSAPAAASRFFITGPSGAKSARGSPGPPEVPITNLDVLHALHNTLAMRVTREEWNMLGDGTRAQRKVTRAYDTRCTRMGGGWDGGVRRIDWLGEKTRFVGVEVDKASDVGKLVFARV</sequence>
<keyword evidence="4" id="KW-1185">Reference proteome</keyword>
<name>A0A0D7ABP2_9AGAR</name>
<dbReference type="AlphaFoldDB" id="A0A0D7ABP2"/>
<feature type="region of interest" description="Disordered" evidence="1">
    <location>
        <begin position="1"/>
        <end position="67"/>
    </location>
</feature>
<gene>
    <name evidence="3" type="ORF">FISHEDRAFT_74012</name>
</gene>
<feature type="compositionally biased region" description="Low complexity" evidence="1">
    <location>
        <begin position="127"/>
        <end position="138"/>
    </location>
</feature>
<protein>
    <recommendedName>
        <fullName evidence="2">DUF6699 domain-containing protein</fullName>
    </recommendedName>
</protein>
<dbReference type="Proteomes" id="UP000054144">
    <property type="component" value="Unassembled WGS sequence"/>
</dbReference>
<accession>A0A0D7ABP2</accession>
<evidence type="ECO:0000256" key="1">
    <source>
        <dbReference type="SAM" id="MobiDB-lite"/>
    </source>
</evidence>
<feature type="domain" description="DUF6699" evidence="2">
    <location>
        <begin position="210"/>
        <end position="368"/>
    </location>
</feature>
<evidence type="ECO:0000259" key="2">
    <source>
        <dbReference type="Pfam" id="PF20415"/>
    </source>
</evidence>
<reference evidence="3 4" key="1">
    <citation type="journal article" date="2015" name="Fungal Genet. Biol.">
        <title>Evolution of novel wood decay mechanisms in Agaricales revealed by the genome sequences of Fistulina hepatica and Cylindrobasidium torrendii.</title>
        <authorList>
            <person name="Floudas D."/>
            <person name="Held B.W."/>
            <person name="Riley R."/>
            <person name="Nagy L.G."/>
            <person name="Koehler G."/>
            <person name="Ransdell A.S."/>
            <person name="Younus H."/>
            <person name="Chow J."/>
            <person name="Chiniquy J."/>
            <person name="Lipzen A."/>
            <person name="Tritt A."/>
            <person name="Sun H."/>
            <person name="Haridas S."/>
            <person name="LaButti K."/>
            <person name="Ohm R.A."/>
            <person name="Kues U."/>
            <person name="Blanchette R.A."/>
            <person name="Grigoriev I.V."/>
            <person name="Minto R.E."/>
            <person name="Hibbett D.S."/>
        </authorList>
    </citation>
    <scope>NUCLEOTIDE SEQUENCE [LARGE SCALE GENOMIC DNA]</scope>
    <source>
        <strain evidence="3 4">ATCC 64428</strain>
    </source>
</reference>
<dbReference type="EMBL" id="KN881857">
    <property type="protein sequence ID" value="KIY48095.1"/>
    <property type="molecule type" value="Genomic_DNA"/>
</dbReference>
<dbReference type="Pfam" id="PF20415">
    <property type="entry name" value="DUF6699"/>
    <property type="match status" value="1"/>
</dbReference>